<dbReference type="InterPro" id="IPR011990">
    <property type="entry name" value="TPR-like_helical_dom_sf"/>
</dbReference>
<evidence type="ECO:0000313" key="1">
    <source>
        <dbReference type="EMBL" id="GEU52629.1"/>
    </source>
</evidence>
<dbReference type="GO" id="GO:0003723">
    <property type="term" value="F:RNA binding"/>
    <property type="evidence" value="ECO:0007669"/>
    <property type="project" value="InterPro"/>
</dbReference>
<dbReference type="PANTHER" id="PTHR47926:SF353">
    <property type="entry name" value="DYW DOMAIN-CONTAINING PROTEIN"/>
    <property type="match status" value="1"/>
</dbReference>
<name>A0A6L2KUI7_TANCI</name>
<comment type="caution">
    <text evidence="1">The sequence shown here is derived from an EMBL/GenBank/DDBJ whole genome shotgun (WGS) entry which is preliminary data.</text>
</comment>
<dbReference type="InterPro" id="IPR046960">
    <property type="entry name" value="PPR_At4g14850-like_plant"/>
</dbReference>
<protein>
    <recommendedName>
        <fullName evidence="2">Pentatricopeptide repeat-containing protein</fullName>
    </recommendedName>
</protein>
<dbReference type="PANTHER" id="PTHR47926">
    <property type="entry name" value="PENTATRICOPEPTIDE REPEAT-CONTAINING PROTEIN"/>
    <property type="match status" value="1"/>
</dbReference>
<evidence type="ECO:0008006" key="2">
    <source>
        <dbReference type="Google" id="ProtNLM"/>
    </source>
</evidence>
<reference evidence="1" key="1">
    <citation type="journal article" date="2019" name="Sci. Rep.">
        <title>Draft genome of Tanacetum cinerariifolium, the natural source of mosquito coil.</title>
        <authorList>
            <person name="Yamashiro T."/>
            <person name="Shiraishi A."/>
            <person name="Satake H."/>
            <person name="Nakayama K."/>
        </authorList>
    </citation>
    <scope>NUCLEOTIDE SEQUENCE</scope>
</reference>
<dbReference type="GO" id="GO:0009451">
    <property type="term" value="P:RNA modification"/>
    <property type="evidence" value="ECO:0007669"/>
    <property type="project" value="InterPro"/>
</dbReference>
<dbReference type="AlphaFoldDB" id="A0A6L2KUI7"/>
<organism evidence="1">
    <name type="scientific">Tanacetum cinerariifolium</name>
    <name type="common">Dalmatian daisy</name>
    <name type="synonym">Chrysanthemum cinerariifolium</name>
    <dbReference type="NCBI Taxonomy" id="118510"/>
    <lineage>
        <taxon>Eukaryota</taxon>
        <taxon>Viridiplantae</taxon>
        <taxon>Streptophyta</taxon>
        <taxon>Embryophyta</taxon>
        <taxon>Tracheophyta</taxon>
        <taxon>Spermatophyta</taxon>
        <taxon>Magnoliopsida</taxon>
        <taxon>eudicotyledons</taxon>
        <taxon>Gunneridae</taxon>
        <taxon>Pentapetalae</taxon>
        <taxon>asterids</taxon>
        <taxon>campanulids</taxon>
        <taxon>Asterales</taxon>
        <taxon>Asteraceae</taxon>
        <taxon>Asteroideae</taxon>
        <taxon>Anthemideae</taxon>
        <taxon>Anthemidinae</taxon>
        <taxon>Tanacetum</taxon>
    </lineage>
</organism>
<gene>
    <name evidence="1" type="ORF">Tci_024607</name>
</gene>
<sequence>MIISAIQAAISRFTNNNECTVFLTSLKAVGEVTDVKCFGVLFGFYGKLKKLEEAKKVHDYFLRSGITGDVELVHKMIDMYWNGVGNDGRRGISLKIEHYLGLISCYGKPGHLAEVLEYIQMLSFEPTSEIWEAMMNYARIHGDIDLEDKSEEIMINLDP</sequence>
<proteinExistence type="predicted"/>
<dbReference type="Gene3D" id="1.25.40.10">
    <property type="entry name" value="Tetratricopeptide repeat domain"/>
    <property type="match status" value="1"/>
</dbReference>
<dbReference type="EMBL" id="BKCJ010003044">
    <property type="protein sequence ID" value="GEU52629.1"/>
    <property type="molecule type" value="Genomic_DNA"/>
</dbReference>
<accession>A0A6L2KUI7</accession>